<name>A0A1D3DS79_9ACTN</name>
<evidence type="ECO:0000313" key="3">
    <source>
        <dbReference type="Proteomes" id="UP000095329"/>
    </source>
</evidence>
<proteinExistence type="predicted"/>
<dbReference type="EMBL" id="ASHX02000001">
    <property type="protein sequence ID" value="OEJ95160.1"/>
    <property type="molecule type" value="Genomic_DNA"/>
</dbReference>
<comment type="caution">
    <text evidence="2">The sequence shown here is derived from an EMBL/GenBank/DDBJ whole genome shotgun (WGS) entry which is preliminary data.</text>
</comment>
<keyword evidence="3" id="KW-1185">Reference proteome</keyword>
<sequence>MGEGAAGVREVCTAALCFPAFFFSVALVVVAAFWLLVLCGAADVHGFDGDLPLGAVGLGGLPVSVAVSAMAVAGWCAALAGTVALGRLTGPGVVRSGLSLVVLVAALVVAHGAARLLAGRWWPPRARFPSAGAGAEAARPGTARPGAGPG</sequence>
<feature type="transmembrane region" description="Helical" evidence="1">
    <location>
        <begin position="98"/>
        <end position="118"/>
    </location>
</feature>
<evidence type="ECO:0000313" key="2">
    <source>
        <dbReference type="EMBL" id="OEJ95160.1"/>
    </source>
</evidence>
<keyword evidence="1" id="KW-0812">Transmembrane</keyword>
<dbReference type="AlphaFoldDB" id="A0A1D3DS79"/>
<dbReference type="Proteomes" id="UP000095329">
    <property type="component" value="Unassembled WGS sequence"/>
</dbReference>
<reference evidence="2 3" key="1">
    <citation type="journal article" date="2013" name="Genome Announc.">
        <title>Genome Sequence of Streptomyces violaceusniger Strain SPC6, a Halotolerant Streptomycete That Exhibits Rapid Growth and Development.</title>
        <authorList>
            <person name="Chen X."/>
            <person name="Zhang B."/>
            <person name="Zhang W."/>
            <person name="Wu X."/>
            <person name="Zhang M."/>
            <person name="Chen T."/>
            <person name="Liu G."/>
            <person name="Dyson P."/>
        </authorList>
    </citation>
    <scope>NUCLEOTIDE SEQUENCE [LARGE SCALE GENOMIC DNA]</scope>
    <source>
        <strain evidence="2 3">SPC6</strain>
    </source>
</reference>
<gene>
    <name evidence="2" type="ORF">J116_012340</name>
</gene>
<organism evidence="2 3">
    <name type="scientific">Streptomyces thermolilacinus SPC6</name>
    <dbReference type="NCBI Taxonomy" id="1306406"/>
    <lineage>
        <taxon>Bacteria</taxon>
        <taxon>Bacillati</taxon>
        <taxon>Actinomycetota</taxon>
        <taxon>Actinomycetes</taxon>
        <taxon>Kitasatosporales</taxon>
        <taxon>Streptomycetaceae</taxon>
        <taxon>Streptomyces</taxon>
    </lineage>
</organism>
<accession>A0A1D3DS79</accession>
<keyword evidence="1" id="KW-1133">Transmembrane helix</keyword>
<feature type="transmembrane region" description="Helical" evidence="1">
    <location>
        <begin position="53"/>
        <end position="86"/>
    </location>
</feature>
<keyword evidence="1" id="KW-0472">Membrane</keyword>
<evidence type="ECO:0000256" key="1">
    <source>
        <dbReference type="SAM" id="Phobius"/>
    </source>
</evidence>
<protein>
    <submittedName>
        <fullName evidence="2">Uncharacterized protein</fullName>
    </submittedName>
</protein>
<feature type="transmembrane region" description="Helical" evidence="1">
    <location>
        <begin position="20"/>
        <end position="41"/>
    </location>
</feature>
<dbReference type="STRING" id="1306406.J116_012340"/>